<dbReference type="Proteomes" id="UP001295469">
    <property type="component" value="Chromosome C06"/>
</dbReference>
<dbReference type="EMBL" id="HG994370">
    <property type="protein sequence ID" value="CAF2064403.1"/>
    <property type="molecule type" value="Genomic_DNA"/>
</dbReference>
<reference evidence="2" key="1">
    <citation type="submission" date="2021-01" db="EMBL/GenBank/DDBJ databases">
        <authorList>
            <consortium name="Genoscope - CEA"/>
            <person name="William W."/>
        </authorList>
    </citation>
    <scope>NUCLEOTIDE SEQUENCE</scope>
</reference>
<evidence type="ECO:0000256" key="1">
    <source>
        <dbReference type="SAM" id="MobiDB-lite"/>
    </source>
</evidence>
<feature type="region of interest" description="Disordered" evidence="1">
    <location>
        <begin position="1"/>
        <end position="78"/>
    </location>
</feature>
<feature type="compositionally biased region" description="Basic and acidic residues" evidence="1">
    <location>
        <begin position="61"/>
        <end position="78"/>
    </location>
</feature>
<protein>
    <submittedName>
        <fullName evidence="2">(rape) hypothetical protein</fullName>
    </submittedName>
</protein>
<organism evidence="2">
    <name type="scientific">Brassica napus</name>
    <name type="common">Rape</name>
    <dbReference type="NCBI Taxonomy" id="3708"/>
    <lineage>
        <taxon>Eukaryota</taxon>
        <taxon>Viridiplantae</taxon>
        <taxon>Streptophyta</taxon>
        <taxon>Embryophyta</taxon>
        <taxon>Tracheophyta</taxon>
        <taxon>Spermatophyta</taxon>
        <taxon>Magnoliopsida</taxon>
        <taxon>eudicotyledons</taxon>
        <taxon>Gunneridae</taxon>
        <taxon>Pentapetalae</taxon>
        <taxon>rosids</taxon>
        <taxon>malvids</taxon>
        <taxon>Brassicales</taxon>
        <taxon>Brassicaceae</taxon>
        <taxon>Brassiceae</taxon>
        <taxon>Brassica</taxon>
    </lineage>
</organism>
<sequence length="78" mass="8656">MSATPPARHALKWSTEANHIASPPETIKRKVETQPQKPPRNPPETTGGKQNSKLEPGAESSRPDLREEPQPHDSHKPH</sequence>
<dbReference type="AlphaFoldDB" id="A0A816QQ55"/>
<name>A0A816QQ55_BRANA</name>
<gene>
    <name evidence="2" type="ORF">DARMORV10_C06P46830.1</name>
</gene>
<evidence type="ECO:0000313" key="2">
    <source>
        <dbReference type="EMBL" id="CAF2064403.1"/>
    </source>
</evidence>
<proteinExistence type="predicted"/>
<feature type="compositionally biased region" description="Polar residues" evidence="1">
    <location>
        <begin position="43"/>
        <end position="53"/>
    </location>
</feature>
<accession>A0A816QQ55</accession>